<proteinExistence type="predicted"/>
<name>B9D5K1_CAMRE</name>
<dbReference type="Proteomes" id="UP000003082">
    <property type="component" value="Unassembled WGS sequence"/>
</dbReference>
<comment type="caution">
    <text evidence="1">The sequence shown here is derived from an EMBL/GenBank/DDBJ whole genome shotgun (WGS) entry which is preliminary data.</text>
</comment>
<organism evidence="1 2">
    <name type="scientific">Campylobacter rectus RM3267</name>
    <dbReference type="NCBI Taxonomy" id="553218"/>
    <lineage>
        <taxon>Bacteria</taxon>
        <taxon>Pseudomonadati</taxon>
        <taxon>Campylobacterota</taxon>
        <taxon>Epsilonproteobacteria</taxon>
        <taxon>Campylobacterales</taxon>
        <taxon>Campylobacteraceae</taxon>
        <taxon>Campylobacter</taxon>
    </lineage>
</organism>
<reference evidence="1 2" key="1">
    <citation type="submission" date="2008-08" db="EMBL/GenBank/DDBJ databases">
        <authorList>
            <person name="Madupu R."/>
            <person name="Durkin A.S."/>
            <person name="Torralba M."/>
            <person name="Methe B."/>
            <person name="Sutton G.G."/>
            <person name="Strausberg R.L."/>
            <person name="Nelson K.E."/>
        </authorList>
    </citation>
    <scope>NUCLEOTIDE SEQUENCE [LARGE SCALE GENOMIC DNA]</scope>
    <source>
        <strain evidence="1 2">RM3267</strain>
    </source>
</reference>
<sequence length="39" mass="4416">MRGFGSNALSTVSPSWQTVGRGKFIKFLAFFQDFCRKIS</sequence>
<gene>
    <name evidence="1" type="ORF">CAMRE0001_1112</name>
</gene>
<protein>
    <submittedName>
        <fullName evidence="1">Uncharacterized protein</fullName>
    </submittedName>
</protein>
<dbReference type="AlphaFoldDB" id="B9D5K1"/>
<dbReference type="EMBL" id="ACFU01000040">
    <property type="protein sequence ID" value="EEF12755.1"/>
    <property type="molecule type" value="Genomic_DNA"/>
</dbReference>
<evidence type="ECO:0000313" key="2">
    <source>
        <dbReference type="Proteomes" id="UP000003082"/>
    </source>
</evidence>
<evidence type="ECO:0000313" key="1">
    <source>
        <dbReference type="EMBL" id="EEF12755.1"/>
    </source>
</evidence>
<keyword evidence="2" id="KW-1185">Reference proteome</keyword>
<accession>B9D5K1</accession>